<gene>
    <name evidence="2" type="ORF">CWE08_00830</name>
</gene>
<evidence type="ECO:0000313" key="3">
    <source>
        <dbReference type="Proteomes" id="UP000288395"/>
    </source>
</evidence>
<name>A0A432W1X2_9GAMM</name>
<feature type="coiled-coil region" evidence="1">
    <location>
        <begin position="54"/>
        <end position="95"/>
    </location>
</feature>
<reference evidence="3" key="1">
    <citation type="journal article" date="2018" name="Front. Microbiol.">
        <title>Genome-Based Analysis Reveals the Taxonomy and Diversity of the Family Idiomarinaceae.</title>
        <authorList>
            <person name="Liu Y."/>
            <person name="Lai Q."/>
            <person name="Shao Z."/>
        </authorList>
    </citation>
    <scope>NUCLEOTIDE SEQUENCE [LARGE SCALE GENOMIC DNA]</scope>
    <source>
        <strain evidence="3">GBPy7</strain>
    </source>
</reference>
<evidence type="ECO:0000313" key="2">
    <source>
        <dbReference type="EMBL" id="RUO23230.1"/>
    </source>
</evidence>
<organism evidence="2 3">
    <name type="scientific">Aliidiomarina iranensis</name>
    <dbReference type="NCBI Taxonomy" id="1434071"/>
    <lineage>
        <taxon>Bacteria</taxon>
        <taxon>Pseudomonadati</taxon>
        <taxon>Pseudomonadota</taxon>
        <taxon>Gammaproteobacteria</taxon>
        <taxon>Alteromonadales</taxon>
        <taxon>Idiomarinaceae</taxon>
        <taxon>Aliidiomarina</taxon>
    </lineage>
</organism>
<dbReference type="Proteomes" id="UP000288395">
    <property type="component" value="Unassembled WGS sequence"/>
</dbReference>
<keyword evidence="3" id="KW-1185">Reference proteome</keyword>
<proteinExistence type="predicted"/>
<dbReference type="AlphaFoldDB" id="A0A432W1X2"/>
<comment type="caution">
    <text evidence="2">The sequence shown here is derived from an EMBL/GenBank/DDBJ whole genome shotgun (WGS) entry which is preliminary data.</text>
</comment>
<accession>A0A432W1X2</accession>
<sequence length="239" mass="27260">MSKIVHIAYGAVIVVLLVFSLSRNADPVANTPLQIKPELEREIQVNTNDDMLSAAEASGNQAALQRELATLIAENALLKEQLEAALAQLSEAESEAGGTLANANNRLERRQNESVQDQLARIARNNNLEAIDVTNLDQRLIEEPIDYNWAYEMDMMFRDFLLTSNALTNIQVENINCRTEVCEFEMKMINEDEDFNTMTFHREFFQQEDINLQDYRYLTMHESGSGVVRLILEKRKTSE</sequence>
<dbReference type="EMBL" id="PIPJ01000001">
    <property type="protein sequence ID" value="RUO23230.1"/>
    <property type="molecule type" value="Genomic_DNA"/>
</dbReference>
<dbReference type="OrthoDB" id="6238433at2"/>
<protein>
    <submittedName>
        <fullName evidence="2">Uncharacterized protein</fullName>
    </submittedName>
</protein>
<dbReference type="RefSeq" id="WP_126764770.1">
    <property type="nucleotide sequence ID" value="NZ_PIPJ01000001.1"/>
</dbReference>
<keyword evidence="1" id="KW-0175">Coiled coil</keyword>
<evidence type="ECO:0000256" key="1">
    <source>
        <dbReference type="SAM" id="Coils"/>
    </source>
</evidence>